<dbReference type="SMART" id="SM00072">
    <property type="entry name" value="GuKc"/>
    <property type="match status" value="1"/>
</dbReference>
<comment type="function">
    <text evidence="15">Involved in multiple aspects of sperm assembly including acrosome attachment, shaping of the sperm head and in the early aspects of axoneme development. Not essential for primary cilium biogenesis.</text>
</comment>
<dbReference type="AlphaFoldDB" id="A0A9L0RUU9"/>
<dbReference type="Gene3D" id="3.80.10.10">
    <property type="entry name" value="Ribonuclease Inhibitor"/>
    <property type="match status" value="2"/>
</dbReference>
<evidence type="ECO:0000256" key="18">
    <source>
        <dbReference type="SAM" id="MobiDB-lite"/>
    </source>
</evidence>
<evidence type="ECO:0000313" key="21">
    <source>
        <dbReference type="Proteomes" id="UP000002281"/>
    </source>
</evidence>
<dbReference type="FunFam" id="3.80.10.10:FF:000191">
    <property type="entry name" value="Leucine rich repeats and guanylate kinase domain containing"/>
    <property type="match status" value="1"/>
</dbReference>
<evidence type="ECO:0000256" key="5">
    <source>
        <dbReference type="ARBA" id="ARBA00022679"/>
    </source>
</evidence>
<keyword evidence="5" id="KW-0808">Transferase</keyword>
<keyword evidence="14" id="KW-0968">Cytoplasmic vesicle</keyword>
<dbReference type="InterPro" id="IPR001611">
    <property type="entry name" value="Leu-rich_rpt"/>
</dbReference>
<dbReference type="FunFam" id="3.80.10.10:FF:000238">
    <property type="entry name" value="Leucine rich repeats and guanylate kinase domain containing"/>
    <property type="match status" value="1"/>
</dbReference>
<evidence type="ECO:0000256" key="8">
    <source>
        <dbReference type="ARBA" id="ARBA00022777"/>
    </source>
</evidence>
<evidence type="ECO:0000259" key="19">
    <source>
        <dbReference type="PROSITE" id="PS50052"/>
    </source>
</evidence>
<evidence type="ECO:0000256" key="10">
    <source>
        <dbReference type="ARBA" id="ARBA00022840"/>
    </source>
</evidence>
<reference evidence="20 21" key="1">
    <citation type="journal article" date="2009" name="Science">
        <title>Genome sequence, comparative analysis, and population genetics of the domestic horse.</title>
        <authorList>
            <consortium name="Broad Institute Genome Sequencing Platform"/>
            <consortium name="Broad Institute Whole Genome Assembly Team"/>
            <person name="Wade C.M."/>
            <person name="Giulotto E."/>
            <person name="Sigurdsson S."/>
            <person name="Zoli M."/>
            <person name="Gnerre S."/>
            <person name="Imsland F."/>
            <person name="Lear T.L."/>
            <person name="Adelson D.L."/>
            <person name="Bailey E."/>
            <person name="Bellone R.R."/>
            <person name="Bloecker H."/>
            <person name="Distl O."/>
            <person name="Edgar R.C."/>
            <person name="Garber M."/>
            <person name="Leeb T."/>
            <person name="Mauceli E."/>
            <person name="MacLeod J.N."/>
            <person name="Penedo M.C.T."/>
            <person name="Raison J.M."/>
            <person name="Sharpe T."/>
            <person name="Vogel J."/>
            <person name="Andersson L."/>
            <person name="Antczak D.F."/>
            <person name="Biagi T."/>
            <person name="Binns M.M."/>
            <person name="Chowdhary B.P."/>
            <person name="Coleman S.J."/>
            <person name="Della Valle G."/>
            <person name="Fryc S."/>
            <person name="Guerin G."/>
            <person name="Hasegawa T."/>
            <person name="Hill E.W."/>
            <person name="Jurka J."/>
            <person name="Kiialainen A."/>
            <person name="Lindgren G."/>
            <person name="Liu J."/>
            <person name="Magnani E."/>
            <person name="Mickelson J.R."/>
            <person name="Murray J."/>
            <person name="Nergadze S.G."/>
            <person name="Onofrio R."/>
            <person name="Pedroni S."/>
            <person name="Piras M.F."/>
            <person name="Raudsepp T."/>
            <person name="Rocchi M."/>
            <person name="Roeed K.H."/>
            <person name="Ryder O.A."/>
            <person name="Searle S."/>
            <person name="Skow L."/>
            <person name="Swinburne J.E."/>
            <person name="Syvaenen A.C."/>
            <person name="Tozaki T."/>
            <person name="Valberg S.J."/>
            <person name="Vaudin M."/>
            <person name="White J.R."/>
            <person name="Zody M.C."/>
            <person name="Lander E.S."/>
            <person name="Lindblad-Toh K."/>
        </authorList>
    </citation>
    <scope>NUCLEOTIDE SEQUENCE [LARGE SCALE GENOMIC DNA]</scope>
    <source>
        <strain evidence="20 21">Thoroughbred</strain>
    </source>
</reference>
<dbReference type="GO" id="GO:0007283">
    <property type="term" value="P:spermatogenesis"/>
    <property type="evidence" value="ECO:0007669"/>
    <property type="project" value="UniProtKB-KW"/>
</dbReference>
<keyword evidence="8" id="KW-0418">Kinase</keyword>
<sequence length="847" mass="96395">MATSGRDPQRPMPSSLQGGLGSSRAGAQSVLLRSERDRQSGPSFFPMGQRPKDNLLRASSYLLQHFGRRYQEWDADGDYEIEGEGETEAESEESSESEMPNLEEEIDGVLREDVVAGALHQLGRSGSGTEQVYLNLTLSGYDLIDVSILCGYVHLQKLDLSVNKIEDLSCVSCMPYLLELNASQNKLTTFFNFKPPKNLKKVDFSRNQISEMCDLSAYQALTKLILDSNEIEEISGLELCNNLTHLSLAQNKITTITGLGVLPIKILCLSNNQIKKITGLEELKALQIVDLSCNQISSLQGLENHDFLEVINLEDNKIAELGEIEYIENLPLLRVLSLLGNPIQEKSEYWYFVIFMLLRLTELDQKKIKVEEKVSAVNKYDPPPEVVAAQDHLTHVVNSVMQPQRIFDSTLPSLDAPYPMLILVGPQACGKRELAHRLCREFNTYFRYGACHTTRPPYFGEGDRVDYHFISQEVFDEMLNMGKFILTFNYGNHNYGLNRDTVEGIARDGLASCIHMEIEGVRSLKCSYFEPRYILVVPMDKKNYEGYLRRKGLFSRVEIEFAVSRVDLYVKINQKFPGYFDAVINADDLDVAYQKLSQLIREYLGLSEETAKALAPTADIKTPQLKYGESPRKPTTSNLWDFLDPTDRNYLVELWAKLAARKTPVERDSMERQYETARKALRGKTPPHHTLLFQRGSVPTPNINSPRYFTALEVQKDFELCEDYFKTAFRPYPEKSGMDFPVIRKYSALLQSCLWSKELPFQPPEGRSRSRPGSRTSYRVTDQDLKALSKQSFPRENWTLQHRRHAFSVISRPDASCCEISDGKIFQDLCVATCVVIFGFIQLELRS</sequence>
<evidence type="ECO:0000313" key="20">
    <source>
        <dbReference type="Ensembl" id="ENSECAP00000065583.1"/>
    </source>
</evidence>
<dbReference type="InterPro" id="IPR027417">
    <property type="entry name" value="P-loop_NTPase"/>
</dbReference>
<evidence type="ECO:0000256" key="1">
    <source>
        <dbReference type="ARBA" id="ARBA00004120"/>
    </source>
</evidence>
<evidence type="ECO:0000256" key="7">
    <source>
        <dbReference type="ARBA" id="ARBA00022741"/>
    </source>
</evidence>
<keyword evidence="9" id="KW-0221">Differentiation</keyword>
<dbReference type="Pfam" id="PF00625">
    <property type="entry name" value="Guanylate_kin"/>
    <property type="match status" value="1"/>
</dbReference>
<comment type="subcellular location">
    <subcellularLocation>
        <location evidence="1">Cytoplasm</location>
        <location evidence="1">Cytoskeleton</location>
        <location evidence="1">Cilium basal body</location>
    </subcellularLocation>
    <subcellularLocation>
        <location evidence="2">Cytoplasmic vesicle</location>
        <location evidence="2">Secretory vesicle</location>
        <location evidence="2">Acrosome</location>
    </subcellularLocation>
</comment>
<keyword evidence="12" id="KW-0206">Cytoskeleton</keyword>
<dbReference type="PROSITE" id="PS51450">
    <property type="entry name" value="LRR"/>
    <property type="match status" value="6"/>
</dbReference>
<evidence type="ECO:0000256" key="12">
    <source>
        <dbReference type="ARBA" id="ARBA00023212"/>
    </source>
</evidence>
<evidence type="ECO:0000256" key="11">
    <source>
        <dbReference type="ARBA" id="ARBA00022871"/>
    </source>
</evidence>
<evidence type="ECO:0000256" key="14">
    <source>
        <dbReference type="ARBA" id="ARBA00023329"/>
    </source>
</evidence>
<dbReference type="InterPro" id="IPR008145">
    <property type="entry name" value="GK/Ca_channel_bsu"/>
</dbReference>
<keyword evidence="10" id="KW-0067">ATP-binding</keyword>
<dbReference type="SUPFAM" id="SSF52540">
    <property type="entry name" value="P-loop containing nucleoside triphosphate hydrolases"/>
    <property type="match status" value="1"/>
</dbReference>
<evidence type="ECO:0000256" key="15">
    <source>
        <dbReference type="ARBA" id="ARBA00054148"/>
    </source>
</evidence>
<dbReference type="PROSITE" id="PS50052">
    <property type="entry name" value="GUANYLATE_KINASE_2"/>
    <property type="match status" value="1"/>
</dbReference>
<dbReference type="CDD" id="cd00071">
    <property type="entry name" value="GMPK"/>
    <property type="match status" value="1"/>
</dbReference>
<reference evidence="20" key="3">
    <citation type="submission" date="2025-09" db="UniProtKB">
        <authorList>
            <consortium name="Ensembl"/>
        </authorList>
    </citation>
    <scope>IDENTIFICATION</scope>
    <source>
        <strain evidence="20">Thoroughbred</strain>
    </source>
</reference>
<dbReference type="SMART" id="SM00365">
    <property type="entry name" value="LRR_SD22"/>
    <property type="match status" value="7"/>
</dbReference>
<dbReference type="Gene3D" id="3.40.50.300">
    <property type="entry name" value="P-loop containing nucleotide triphosphate hydrolases"/>
    <property type="match status" value="1"/>
</dbReference>
<keyword evidence="21" id="KW-1185">Reference proteome</keyword>
<feature type="domain" description="Guanylate kinase-like" evidence="19">
    <location>
        <begin position="418"/>
        <end position="601"/>
    </location>
</feature>
<evidence type="ECO:0000256" key="2">
    <source>
        <dbReference type="ARBA" id="ARBA00004218"/>
    </source>
</evidence>
<keyword evidence="11" id="KW-0744">Spermatogenesis</keyword>
<dbReference type="PANTHER" id="PTHR23117:SF18">
    <property type="entry name" value="LEUCINE-RICH REPEAT AND GUANYLATE KINASE DOMAIN-CONTAINING PROTEIN"/>
    <property type="match status" value="1"/>
</dbReference>
<evidence type="ECO:0000256" key="3">
    <source>
        <dbReference type="ARBA" id="ARBA00022490"/>
    </source>
</evidence>
<dbReference type="GO" id="GO:0001669">
    <property type="term" value="C:acrosomal vesicle"/>
    <property type="evidence" value="ECO:0007669"/>
    <property type="project" value="UniProtKB-SubCell"/>
</dbReference>
<reference evidence="20" key="2">
    <citation type="submission" date="2025-08" db="UniProtKB">
        <authorList>
            <consortium name="Ensembl"/>
        </authorList>
    </citation>
    <scope>IDENTIFICATION</scope>
    <source>
        <strain evidence="20">Thoroughbred</strain>
    </source>
</reference>
<organism evidence="20 21">
    <name type="scientific">Equus caballus</name>
    <name type="common">Horse</name>
    <dbReference type="NCBI Taxonomy" id="9796"/>
    <lineage>
        <taxon>Eukaryota</taxon>
        <taxon>Metazoa</taxon>
        <taxon>Chordata</taxon>
        <taxon>Craniata</taxon>
        <taxon>Vertebrata</taxon>
        <taxon>Euteleostomi</taxon>
        <taxon>Mammalia</taxon>
        <taxon>Eutheria</taxon>
        <taxon>Laurasiatheria</taxon>
        <taxon>Perissodactyla</taxon>
        <taxon>Equidae</taxon>
        <taxon>Equus</taxon>
    </lineage>
</organism>
<feature type="region of interest" description="Disordered" evidence="18">
    <location>
        <begin position="1"/>
        <end position="52"/>
    </location>
</feature>
<dbReference type="GO" id="GO:0016301">
    <property type="term" value="F:kinase activity"/>
    <property type="evidence" value="ECO:0007669"/>
    <property type="project" value="UniProtKB-KW"/>
</dbReference>
<keyword evidence="6" id="KW-0677">Repeat</keyword>
<evidence type="ECO:0000256" key="17">
    <source>
        <dbReference type="ARBA" id="ARBA00071205"/>
    </source>
</evidence>
<dbReference type="Ensembl" id="ENSECAT00000104196.1">
    <property type="protein sequence ID" value="ENSECAP00000065583.1"/>
    <property type="gene ID" value="ENSECAG00000009957.4"/>
</dbReference>
<evidence type="ECO:0000256" key="4">
    <source>
        <dbReference type="ARBA" id="ARBA00022614"/>
    </source>
</evidence>
<protein>
    <recommendedName>
        <fullName evidence="17">Leucine-rich repeat and guanylate kinase domain-containing protein</fullName>
    </recommendedName>
</protein>
<dbReference type="GeneTree" id="ENSGT00940000157992"/>
<keyword evidence="4" id="KW-0433">Leucine-rich repeat</keyword>
<proteinExistence type="predicted"/>
<evidence type="ECO:0000256" key="6">
    <source>
        <dbReference type="ARBA" id="ARBA00022737"/>
    </source>
</evidence>
<dbReference type="InterPro" id="IPR008144">
    <property type="entry name" value="Guanylate_kin-like_dom"/>
</dbReference>
<dbReference type="GO" id="GO:0030154">
    <property type="term" value="P:cell differentiation"/>
    <property type="evidence" value="ECO:0007669"/>
    <property type="project" value="UniProtKB-KW"/>
</dbReference>
<comment type="subunit">
    <text evidence="16">Interacts (via guanylate kinase-like domain) with RIMBP3 (via coiled-coil region). Interacts (via guanylate kinase-like domain) with HOOK2. Interacts (via LRRCT domain) with KLC3. Interacts with HOOK1 and HOOK3.</text>
</comment>
<keyword evidence="7" id="KW-0547">Nucleotide-binding</keyword>
<evidence type="ECO:0000256" key="16">
    <source>
        <dbReference type="ARBA" id="ARBA00062266"/>
    </source>
</evidence>
<keyword evidence="3" id="KW-0963">Cytoplasm</keyword>
<feature type="region of interest" description="Disordered" evidence="18">
    <location>
        <begin position="82"/>
        <end position="102"/>
    </location>
</feature>
<dbReference type="Pfam" id="PF14580">
    <property type="entry name" value="LRR_9"/>
    <property type="match status" value="1"/>
</dbReference>
<evidence type="ECO:0000256" key="9">
    <source>
        <dbReference type="ARBA" id="ARBA00022782"/>
    </source>
</evidence>
<dbReference type="PANTHER" id="PTHR23117">
    <property type="entry name" value="GUANYLATE KINASE-RELATED"/>
    <property type="match status" value="1"/>
</dbReference>
<gene>
    <name evidence="20" type="primary">LRGUK</name>
</gene>
<keyword evidence="13" id="KW-0966">Cell projection</keyword>
<name>A0A9L0RUU9_HORSE</name>
<accession>A0A9L0RUU9</accession>
<dbReference type="FunFam" id="3.40.50.300:FF:000828">
    <property type="entry name" value="leucine-rich repeat and guanylate kinase domain-containing protein-like"/>
    <property type="match status" value="1"/>
</dbReference>
<dbReference type="GO" id="GO:0005524">
    <property type="term" value="F:ATP binding"/>
    <property type="evidence" value="ECO:0007669"/>
    <property type="project" value="UniProtKB-KW"/>
</dbReference>
<dbReference type="InterPro" id="IPR032675">
    <property type="entry name" value="LRR_dom_sf"/>
</dbReference>
<dbReference type="Proteomes" id="UP000002281">
    <property type="component" value="Chromosome 4"/>
</dbReference>
<evidence type="ECO:0000256" key="13">
    <source>
        <dbReference type="ARBA" id="ARBA00023273"/>
    </source>
</evidence>
<dbReference type="SUPFAM" id="SSF52058">
    <property type="entry name" value="L domain-like"/>
    <property type="match status" value="1"/>
</dbReference>